<keyword evidence="4" id="KW-1185">Reference proteome</keyword>
<proteinExistence type="predicted"/>
<dbReference type="EMBL" id="CM000951">
    <property type="protein sequence ID" value="EDY54679.1"/>
    <property type="molecule type" value="Genomic_DNA"/>
</dbReference>
<feature type="compositionally biased region" description="Basic residues" evidence="1">
    <location>
        <begin position="1"/>
        <end position="10"/>
    </location>
</feature>
<dbReference type="Pfam" id="PF08592">
    <property type="entry name" value="Anthrone_oxy"/>
    <property type="match status" value="1"/>
</dbReference>
<evidence type="ECO:0000256" key="2">
    <source>
        <dbReference type="SAM" id="Phobius"/>
    </source>
</evidence>
<feature type="transmembrane region" description="Helical" evidence="2">
    <location>
        <begin position="39"/>
        <end position="61"/>
    </location>
</feature>
<dbReference type="AlphaFoldDB" id="B5HPA3"/>
<evidence type="ECO:0000313" key="4">
    <source>
        <dbReference type="Proteomes" id="UP000002785"/>
    </source>
</evidence>
<evidence type="ECO:0000256" key="1">
    <source>
        <dbReference type="SAM" id="MobiDB-lite"/>
    </source>
</evidence>
<dbReference type="InterPro" id="IPR013901">
    <property type="entry name" value="Anthrone_oxy"/>
</dbReference>
<dbReference type="Proteomes" id="UP000002785">
    <property type="component" value="Chromosome"/>
</dbReference>
<sequence length="213" mass="23258">MGRREQRRLHVPGPLMSPRRRRRGTNVPNSPVATMARGAGLLFTGVFTGFLVAVLVLELSLRGFDRHVYTQVRQVELDSLDKLAVVTLLPALITTGLLVATTFRQGGRTSWWTLTAFTLLVGILALTLVINMPINADQLDWSVQAPPADWTSVRDRWQIAHSVRTGAAVLAFGALIADTARTSHRPHQGTPAAPPHELPAAPEDSAPQQRTGR</sequence>
<keyword evidence="2" id="KW-0812">Transmembrane</keyword>
<organism evidence="3 4">
    <name type="scientific">Streptomyces sviceus (strain ATCC 29083 / DSM 924 / JCM 4929 / NBRC 13980 / NCIMB 11184 / NRRL 5439 / UC 5370)</name>
    <dbReference type="NCBI Taxonomy" id="463191"/>
    <lineage>
        <taxon>Bacteria</taxon>
        <taxon>Bacillati</taxon>
        <taxon>Actinomycetota</taxon>
        <taxon>Actinomycetes</taxon>
        <taxon>Kitasatosporales</taxon>
        <taxon>Streptomycetaceae</taxon>
        <taxon>Streptomyces</taxon>
    </lineage>
</organism>
<feature type="region of interest" description="Disordered" evidence="1">
    <location>
        <begin position="1"/>
        <end position="31"/>
    </location>
</feature>
<feature type="region of interest" description="Disordered" evidence="1">
    <location>
        <begin position="182"/>
        <end position="213"/>
    </location>
</feature>
<feature type="transmembrane region" description="Helical" evidence="2">
    <location>
        <begin position="82"/>
        <end position="103"/>
    </location>
</feature>
<protein>
    <recommendedName>
        <fullName evidence="5">DUF1772 domain-containing protein</fullName>
    </recommendedName>
</protein>
<accession>B5HPA3</accession>
<gene>
    <name evidence="3" type="ORF">SSEG_08592</name>
</gene>
<dbReference type="HOGENOM" id="CLU_111152_1_1_11"/>
<feature type="transmembrane region" description="Helical" evidence="2">
    <location>
        <begin position="109"/>
        <end position="130"/>
    </location>
</feature>
<dbReference type="eggNOG" id="ENOG5033DEX">
    <property type="taxonomic scope" value="Bacteria"/>
</dbReference>
<evidence type="ECO:0000313" key="3">
    <source>
        <dbReference type="EMBL" id="EDY54679.1"/>
    </source>
</evidence>
<keyword evidence="2" id="KW-0472">Membrane</keyword>
<reference evidence="3" key="1">
    <citation type="submission" date="2009-10" db="EMBL/GenBank/DDBJ databases">
        <title>The genome sequence of Streptomyces sviceus strain ATCC 29083.</title>
        <authorList>
            <consortium name="The Broad Institute Genome Sequencing Platform"/>
            <consortium name="Broad Institute Microbial Sequencing Center"/>
            <person name="Fischbach M."/>
            <person name="Godfrey P."/>
            <person name="Ward D."/>
            <person name="Young S."/>
            <person name="Zeng Q."/>
            <person name="Koehrsen M."/>
            <person name="Alvarado L."/>
            <person name="Berlin A.M."/>
            <person name="Bochicchio J."/>
            <person name="Borenstein D."/>
            <person name="Chapman S.B."/>
            <person name="Chen Z."/>
            <person name="Engels R."/>
            <person name="Freedman E."/>
            <person name="Gellesch M."/>
            <person name="Goldberg J."/>
            <person name="Griggs A."/>
            <person name="Gujja S."/>
            <person name="Heilman E.R."/>
            <person name="Heiman D.I."/>
            <person name="Hepburn T.A."/>
            <person name="Howarth C."/>
            <person name="Jen D."/>
            <person name="Larson L."/>
            <person name="Lewis B."/>
            <person name="Mehta T."/>
            <person name="Park D."/>
            <person name="Pearson M."/>
            <person name="Richards J."/>
            <person name="Roberts A."/>
            <person name="Saif S."/>
            <person name="Shea T.D."/>
            <person name="Shenoy N."/>
            <person name="Sisk P."/>
            <person name="Stolte C."/>
            <person name="Sykes S.N."/>
            <person name="Thomson T."/>
            <person name="Walk T."/>
            <person name="White J."/>
            <person name="Yandava C."/>
            <person name="Straight P."/>
            <person name="Clardy J."/>
            <person name="Hung D."/>
            <person name="Kolter R."/>
            <person name="Mekalanos J."/>
            <person name="Walker S."/>
            <person name="Walsh C.T."/>
            <person name="Wieland-Brown L.C."/>
            <person name="Haas B."/>
            <person name="Nusbaum C."/>
            <person name="Birren B."/>
        </authorList>
    </citation>
    <scope>NUCLEOTIDE SEQUENCE [LARGE SCALE GENOMIC DNA]</scope>
    <source>
        <strain evidence="3">ATCC 29083</strain>
    </source>
</reference>
<evidence type="ECO:0008006" key="5">
    <source>
        <dbReference type="Google" id="ProtNLM"/>
    </source>
</evidence>
<keyword evidence="2" id="KW-1133">Transmembrane helix</keyword>
<name>B5HPA3_STRX2</name>